<evidence type="ECO:0000256" key="1">
    <source>
        <dbReference type="PROSITE-ProRule" id="PRU00235"/>
    </source>
</evidence>
<dbReference type="Gene3D" id="2.130.10.30">
    <property type="entry name" value="Regulator of chromosome condensation 1/beta-lactamase-inhibitor protein II"/>
    <property type="match status" value="1"/>
</dbReference>
<dbReference type="AlphaFoldDB" id="A0A3S5BBN4"/>
<dbReference type="Pfam" id="PF00415">
    <property type="entry name" value="RCC1"/>
    <property type="match status" value="1"/>
</dbReference>
<dbReference type="Proteomes" id="UP000784294">
    <property type="component" value="Unassembled WGS sequence"/>
</dbReference>
<name>A0A3S5BBN4_9PLAT</name>
<feature type="region of interest" description="Disordered" evidence="2">
    <location>
        <begin position="1"/>
        <end position="30"/>
    </location>
</feature>
<evidence type="ECO:0000313" key="3">
    <source>
        <dbReference type="EMBL" id="VEL18660.1"/>
    </source>
</evidence>
<gene>
    <name evidence="3" type="ORF">PXEA_LOCUS12100</name>
</gene>
<proteinExistence type="predicted"/>
<evidence type="ECO:0000313" key="4">
    <source>
        <dbReference type="Proteomes" id="UP000784294"/>
    </source>
</evidence>
<dbReference type="EMBL" id="CAAALY010038008">
    <property type="protein sequence ID" value="VEL18660.1"/>
    <property type="molecule type" value="Genomic_DNA"/>
</dbReference>
<dbReference type="SUPFAM" id="SSF50985">
    <property type="entry name" value="RCC1/BLIP-II"/>
    <property type="match status" value="1"/>
</dbReference>
<feature type="compositionally biased region" description="Polar residues" evidence="2">
    <location>
        <begin position="17"/>
        <end position="28"/>
    </location>
</feature>
<feature type="compositionally biased region" description="Polar residues" evidence="2">
    <location>
        <begin position="1"/>
        <end position="10"/>
    </location>
</feature>
<dbReference type="PROSITE" id="PS50012">
    <property type="entry name" value="RCC1_3"/>
    <property type="match status" value="1"/>
</dbReference>
<organism evidence="3 4">
    <name type="scientific">Protopolystoma xenopodis</name>
    <dbReference type="NCBI Taxonomy" id="117903"/>
    <lineage>
        <taxon>Eukaryota</taxon>
        <taxon>Metazoa</taxon>
        <taxon>Spiralia</taxon>
        <taxon>Lophotrochozoa</taxon>
        <taxon>Platyhelminthes</taxon>
        <taxon>Monogenea</taxon>
        <taxon>Polyopisthocotylea</taxon>
        <taxon>Polystomatidea</taxon>
        <taxon>Polystomatidae</taxon>
        <taxon>Protopolystoma</taxon>
    </lineage>
</organism>
<protein>
    <submittedName>
        <fullName evidence="3">Uncharacterized protein</fullName>
    </submittedName>
</protein>
<comment type="caution">
    <text evidence="3">The sequence shown here is derived from an EMBL/GenBank/DDBJ whole genome shotgun (WGS) entry which is preliminary data.</text>
</comment>
<reference evidence="3" key="1">
    <citation type="submission" date="2018-11" db="EMBL/GenBank/DDBJ databases">
        <authorList>
            <consortium name="Pathogen Informatics"/>
        </authorList>
    </citation>
    <scope>NUCLEOTIDE SEQUENCE</scope>
</reference>
<feature type="repeat" description="RCC1" evidence="1">
    <location>
        <begin position="1"/>
        <end position="52"/>
    </location>
</feature>
<accession>A0A3S5BBN4</accession>
<sequence>MFTWGSNSDGQLGRPTLSDSQNSSTTPGPVSLPGRALLVSLGTYHALCLVQKLVHRRPVAKLQNESPADKDSVLALYAWGQGEAGRLGVLQGLHQEKQDKKQPKSALSNDTYPAIPTSVTKVPSVEPRKSLYNYSAAIPAFYRFFLKVAIIL</sequence>
<dbReference type="InterPro" id="IPR000408">
    <property type="entry name" value="Reg_chr_condens"/>
</dbReference>
<dbReference type="InterPro" id="IPR009091">
    <property type="entry name" value="RCC1/BLIP-II"/>
</dbReference>
<evidence type="ECO:0000256" key="2">
    <source>
        <dbReference type="SAM" id="MobiDB-lite"/>
    </source>
</evidence>
<keyword evidence="4" id="KW-1185">Reference proteome</keyword>